<comment type="caution">
    <text evidence="1">The sequence shown here is derived from an EMBL/GenBank/DDBJ whole genome shotgun (WGS) entry which is preliminary data.</text>
</comment>
<sequence length="365" mass="38036">MPSVGRAKVLAYRTVANQLHERVDADPGDLAVLDLGVPNVPAGTARQALAARTSRFDGDLAMVWSTRGARHLHRRADLPGLVAALWPVSDADAEARFGSKQIPDGGKLGIGAFRATAGAFAAVVKGPTSKGDASRGVSDLVPEALTYYCGPCKATHIAGSVFQQAGLAGGVQLDEAAATSVLLPIDDPPPVPEGPGDPSGLIRAYLRLLGPATPSDVAKYLGTTVTAIKPAWPDGLAEVSVDGRKTWIPEECLADLLDAGPVHGVRLLPASDPFLQARDRGVLTPQKEREREVWRVLGNPGALLVDGDLAGSWRAKVAGKRLAVTVSAWGPLRAPVRAAIDEEAQRAAAARGIPTAEVTVERGDT</sequence>
<evidence type="ECO:0000313" key="2">
    <source>
        <dbReference type="Proteomes" id="UP001501470"/>
    </source>
</evidence>
<proteinExistence type="predicted"/>
<dbReference type="EMBL" id="BAAAQD010000007">
    <property type="protein sequence ID" value="GAA1520356.1"/>
    <property type="molecule type" value="Genomic_DNA"/>
</dbReference>
<name>A0ABP4LBM3_9ACTN</name>
<dbReference type="Pfam" id="PF06224">
    <property type="entry name" value="AlkZ-like"/>
    <property type="match status" value="1"/>
</dbReference>
<reference evidence="2" key="1">
    <citation type="journal article" date="2019" name="Int. J. Syst. Evol. Microbiol.">
        <title>The Global Catalogue of Microorganisms (GCM) 10K type strain sequencing project: providing services to taxonomists for standard genome sequencing and annotation.</title>
        <authorList>
            <consortium name="The Broad Institute Genomics Platform"/>
            <consortium name="The Broad Institute Genome Sequencing Center for Infectious Disease"/>
            <person name="Wu L."/>
            <person name="Ma J."/>
        </authorList>
    </citation>
    <scope>NUCLEOTIDE SEQUENCE [LARGE SCALE GENOMIC DNA]</scope>
    <source>
        <strain evidence="2">JCM 15933</strain>
    </source>
</reference>
<protein>
    <submittedName>
        <fullName evidence="1">Crosslink repair DNA glycosylase YcaQ family protein</fullName>
    </submittedName>
</protein>
<dbReference type="PANTHER" id="PTHR38479">
    <property type="entry name" value="LMO0824 PROTEIN"/>
    <property type="match status" value="1"/>
</dbReference>
<keyword evidence="2" id="KW-1185">Reference proteome</keyword>
<gene>
    <name evidence="1" type="ORF">GCM10009827_039950</name>
</gene>
<evidence type="ECO:0000313" key="1">
    <source>
        <dbReference type="EMBL" id="GAA1520356.1"/>
    </source>
</evidence>
<dbReference type="PANTHER" id="PTHR38479:SF2">
    <property type="entry name" value="WINGED HELIX DNA-BINDING DOMAIN-CONTAINING PROTEIN"/>
    <property type="match status" value="1"/>
</dbReference>
<dbReference type="InterPro" id="IPR009351">
    <property type="entry name" value="AlkZ-like"/>
</dbReference>
<dbReference type="RefSeq" id="WP_344503487.1">
    <property type="nucleotide sequence ID" value="NZ_BAAAQD010000007.1"/>
</dbReference>
<accession>A0ABP4LBM3</accession>
<dbReference type="Proteomes" id="UP001501470">
    <property type="component" value="Unassembled WGS sequence"/>
</dbReference>
<organism evidence="1 2">
    <name type="scientific">Dactylosporangium maewongense</name>
    <dbReference type="NCBI Taxonomy" id="634393"/>
    <lineage>
        <taxon>Bacteria</taxon>
        <taxon>Bacillati</taxon>
        <taxon>Actinomycetota</taxon>
        <taxon>Actinomycetes</taxon>
        <taxon>Micromonosporales</taxon>
        <taxon>Micromonosporaceae</taxon>
        <taxon>Dactylosporangium</taxon>
    </lineage>
</organism>